<gene>
    <name evidence="1" type="ORF">PMACD_LOCUS8100</name>
</gene>
<sequence>MASDEETLLLLLLRRRRRQKRRRQTRSLWVEEILMYREQDGNFFTLYPSLRRNENKFFNYFRMSTAPFDELTTILKASISRRDTVIRTLGLFALD</sequence>
<dbReference type="Proteomes" id="UP000663880">
    <property type="component" value="Unassembled WGS sequence"/>
</dbReference>
<proteinExistence type="predicted"/>
<reference evidence="1" key="1">
    <citation type="submission" date="2021-02" db="EMBL/GenBank/DDBJ databases">
        <authorList>
            <person name="Steward A R."/>
        </authorList>
    </citation>
    <scope>NUCLEOTIDE SEQUENCE</scope>
</reference>
<dbReference type="OrthoDB" id="2668416at2759"/>
<organism evidence="1 2">
    <name type="scientific">Pieris macdunnoughi</name>
    <dbReference type="NCBI Taxonomy" id="345717"/>
    <lineage>
        <taxon>Eukaryota</taxon>
        <taxon>Metazoa</taxon>
        <taxon>Ecdysozoa</taxon>
        <taxon>Arthropoda</taxon>
        <taxon>Hexapoda</taxon>
        <taxon>Insecta</taxon>
        <taxon>Pterygota</taxon>
        <taxon>Neoptera</taxon>
        <taxon>Endopterygota</taxon>
        <taxon>Lepidoptera</taxon>
        <taxon>Glossata</taxon>
        <taxon>Ditrysia</taxon>
        <taxon>Papilionoidea</taxon>
        <taxon>Pieridae</taxon>
        <taxon>Pierinae</taxon>
        <taxon>Pieris</taxon>
    </lineage>
</organism>
<keyword evidence="2" id="KW-1185">Reference proteome</keyword>
<comment type="caution">
    <text evidence="1">The sequence shown here is derived from an EMBL/GenBank/DDBJ whole genome shotgun (WGS) entry which is preliminary data.</text>
</comment>
<dbReference type="EMBL" id="CAJOBZ010000020">
    <property type="protein sequence ID" value="CAF4863328.1"/>
    <property type="molecule type" value="Genomic_DNA"/>
</dbReference>
<evidence type="ECO:0000313" key="2">
    <source>
        <dbReference type="Proteomes" id="UP000663880"/>
    </source>
</evidence>
<evidence type="ECO:0000313" key="1">
    <source>
        <dbReference type="EMBL" id="CAF4863328.1"/>
    </source>
</evidence>
<name>A0A821SPR0_9NEOP</name>
<accession>A0A821SPR0</accession>
<protein>
    <submittedName>
        <fullName evidence="1">Uncharacterized protein</fullName>
    </submittedName>
</protein>
<dbReference type="AlphaFoldDB" id="A0A821SPR0"/>